<evidence type="ECO:0000313" key="2">
    <source>
        <dbReference type="EMBL" id="JAT74329.1"/>
    </source>
</evidence>
<dbReference type="PANTHER" id="PTHR13318:SF190">
    <property type="entry name" value="PARTNER OF PAIRED, ISOFORM B"/>
    <property type="match status" value="1"/>
</dbReference>
<organism evidence="2">
    <name type="scientific">Auxenochlorella protothecoides</name>
    <name type="common">Green microalga</name>
    <name type="synonym">Chlorella protothecoides</name>
    <dbReference type="NCBI Taxonomy" id="3075"/>
    <lineage>
        <taxon>Eukaryota</taxon>
        <taxon>Viridiplantae</taxon>
        <taxon>Chlorophyta</taxon>
        <taxon>core chlorophytes</taxon>
        <taxon>Trebouxiophyceae</taxon>
        <taxon>Chlorellales</taxon>
        <taxon>Chlorellaceae</taxon>
        <taxon>Auxenochlorella</taxon>
    </lineage>
</organism>
<sequence length="504" mass="52907">AISWYYIVRVHVSSKVSNILMTEAYQLSTAERVAKVPSRRRFFCFGPSLKHLDRHASAGPPSPPSLNVLVSASHGNAAAAQRVPFRRTWGSVDGAQAACIKHVIGMLSVEDRRSVRLVCKAWSTAARETLTELCPDSYARPSRITRARYPSLESVDLTMLRGWGRAGEEYWVPALVQLDLKHLTLGHSNGMRAQVLRQICRMPNLQSLHLSRKQLLPGSHAELANLPQSLRALSLTWVNGTSPQSSGDLTSLELGALWHGMLEAVAAVLSLPQLERLELRGCAGLDGGALRGLAGMPALRALRLSSCGQLDAAALAALGSAPALRDLALVNCRLEGMGGLAPLRGLRRLDLGGSTCAEEAGVPGLEALLAALPALAHLELACRGGELGALARVAGAGGLPALRTLRLAEVHGGDAGKELAALARFPALAALGVSLEGGEALVARLAALAPLPLTALRLAHVPALDAAALRALRALRSLRSLALHAAALPDGWAPLALAAALPAL</sequence>
<dbReference type="GO" id="GO:0031146">
    <property type="term" value="P:SCF-dependent proteasomal ubiquitin-dependent protein catabolic process"/>
    <property type="evidence" value="ECO:0007669"/>
    <property type="project" value="TreeGrafter"/>
</dbReference>
<feature type="non-terminal residue" evidence="2">
    <location>
        <position position="504"/>
    </location>
</feature>
<dbReference type="AlphaFoldDB" id="A0A1D2A548"/>
<reference evidence="2" key="1">
    <citation type="submission" date="2015-08" db="EMBL/GenBank/DDBJ databases">
        <authorList>
            <person name="Babu N.S."/>
            <person name="Beckwith C.J."/>
            <person name="Beseler K.G."/>
            <person name="Brison A."/>
            <person name="Carone J.V."/>
            <person name="Caskin T.P."/>
            <person name="Diamond M."/>
            <person name="Durham M.E."/>
            <person name="Foxe J.M."/>
            <person name="Go M."/>
            <person name="Henderson B.A."/>
            <person name="Jones I.B."/>
            <person name="McGettigan J.A."/>
            <person name="Micheletti S.J."/>
            <person name="Nasrallah M.E."/>
            <person name="Ortiz D."/>
            <person name="Piller C.R."/>
            <person name="Privatt S.R."/>
            <person name="Schneider S.L."/>
            <person name="Sharp S."/>
            <person name="Smith T.C."/>
            <person name="Stanton J.D."/>
            <person name="Ullery H.E."/>
            <person name="Wilson R.J."/>
            <person name="Serrano M.G."/>
            <person name="Buck G."/>
            <person name="Lee V."/>
            <person name="Wang Y."/>
            <person name="Carvalho R."/>
            <person name="Voegtly L."/>
            <person name="Shi R."/>
            <person name="Duckworth R."/>
            <person name="Johnson A."/>
            <person name="Loviza R."/>
            <person name="Walstead R."/>
            <person name="Shah Z."/>
            <person name="Kiflezghi M."/>
            <person name="Wade K."/>
            <person name="Ball S.L."/>
            <person name="Bradley K.W."/>
            <person name="Asai D.J."/>
            <person name="Bowman C.A."/>
            <person name="Russell D.A."/>
            <person name="Pope W.H."/>
            <person name="Jacobs-Sera D."/>
            <person name="Hendrix R.W."/>
            <person name="Hatfull G.F."/>
        </authorList>
    </citation>
    <scope>NUCLEOTIDE SEQUENCE</scope>
</reference>
<name>A0A1D2A548_AUXPR</name>
<protein>
    <recommendedName>
        <fullName evidence="3">F-box domain-containing protein</fullName>
    </recommendedName>
</protein>
<dbReference type="InterPro" id="IPR032675">
    <property type="entry name" value="LRR_dom_sf"/>
</dbReference>
<gene>
    <name evidence="2" type="ORF">g.33294</name>
</gene>
<dbReference type="Gene3D" id="1.20.1280.50">
    <property type="match status" value="1"/>
</dbReference>
<proteinExistence type="predicted"/>
<evidence type="ECO:0008006" key="3">
    <source>
        <dbReference type="Google" id="ProtNLM"/>
    </source>
</evidence>
<dbReference type="PANTHER" id="PTHR13318">
    <property type="entry name" value="PARTNER OF PAIRED, ISOFORM B-RELATED"/>
    <property type="match status" value="1"/>
</dbReference>
<dbReference type="GO" id="GO:0019005">
    <property type="term" value="C:SCF ubiquitin ligase complex"/>
    <property type="evidence" value="ECO:0007669"/>
    <property type="project" value="TreeGrafter"/>
</dbReference>
<evidence type="ECO:0000256" key="1">
    <source>
        <dbReference type="ARBA" id="ARBA00004430"/>
    </source>
</evidence>
<feature type="non-terminal residue" evidence="2">
    <location>
        <position position="1"/>
    </location>
</feature>
<dbReference type="Gene3D" id="3.80.10.10">
    <property type="entry name" value="Ribonuclease Inhibitor"/>
    <property type="match status" value="1"/>
</dbReference>
<dbReference type="GO" id="GO:0005930">
    <property type="term" value="C:axoneme"/>
    <property type="evidence" value="ECO:0007669"/>
    <property type="project" value="UniProtKB-SubCell"/>
</dbReference>
<comment type="subcellular location">
    <subcellularLocation>
        <location evidence="1">Cytoplasm</location>
        <location evidence="1">Cytoskeleton</location>
        <location evidence="1">Cilium axoneme</location>
    </subcellularLocation>
</comment>
<accession>A0A1D2A548</accession>
<dbReference type="EMBL" id="GDKF01004293">
    <property type="protein sequence ID" value="JAT74329.1"/>
    <property type="molecule type" value="Transcribed_RNA"/>
</dbReference>
<dbReference type="SUPFAM" id="SSF52047">
    <property type="entry name" value="RNI-like"/>
    <property type="match status" value="1"/>
</dbReference>